<evidence type="ECO:0000256" key="1">
    <source>
        <dbReference type="ARBA" id="ARBA00004236"/>
    </source>
</evidence>
<keyword evidence="9" id="KW-1185">Reference proteome</keyword>
<dbReference type="PANTHER" id="PTHR43646">
    <property type="entry name" value="GLYCOSYLTRANSFERASE"/>
    <property type="match status" value="1"/>
</dbReference>
<evidence type="ECO:0000256" key="4">
    <source>
        <dbReference type="ARBA" id="ARBA00022679"/>
    </source>
</evidence>
<sequence>MDYPLISVVIATYNSTKLLPVVVGALRRQRYPQDRIEILAVDGGSTDHTRAMAAEMGCTVLDNPLTEPVNAKYVGFQAARGKYLIYLDHDEEIVNPDAFAEVVETFRRHPGVRTVDSSGYLNPEGYPIVNEYINEFGEPFSFFMYRQSRGMGFHLPAVARRAPVAADDELATVFAASPANNVLFIENLAAAVTTDLEFVREQIPIRQAQDLCHLFFLLNAAGAGFAVAKRHPLRHYSGDNWGKFLAKIRWRIKNNVHHLDQVGAAGFHGRQSFQPRGLRYKKFLFLPYAFSLVLPLLDALWLAATRRQALYLSHPALTLYTACQIVYHVGLKALGRRPDMKSYDEKTLIKR</sequence>
<evidence type="ECO:0000313" key="8">
    <source>
        <dbReference type="EMBL" id="MFC4161777.1"/>
    </source>
</evidence>
<feature type="transmembrane region" description="Helical" evidence="6">
    <location>
        <begin position="6"/>
        <end position="26"/>
    </location>
</feature>
<comment type="subcellular location">
    <subcellularLocation>
        <location evidence="1">Cell membrane</location>
    </subcellularLocation>
</comment>
<feature type="transmembrane region" description="Helical" evidence="6">
    <location>
        <begin position="310"/>
        <end position="331"/>
    </location>
</feature>
<evidence type="ECO:0000256" key="2">
    <source>
        <dbReference type="ARBA" id="ARBA00022475"/>
    </source>
</evidence>
<evidence type="ECO:0000256" key="6">
    <source>
        <dbReference type="SAM" id="Phobius"/>
    </source>
</evidence>
<dbReference type="EMBL" id="JBHSBU010000002">
    <property type="protein sequence ID" value="MFC4161777.1"/>
    <property type="molecule type" value="Genomic_DNA"/>
</dbReference>
<dbReference type="SUPFAM" id="SSF53448">
    <property type="entry name" value="Nucleotide-diphospho-sugar transferases"/>
    <property type="match status" value="1"/>
</dbReference>
<keyword evidence="4" id="KW-0808">Transferase</keyword>
<name>A0ABV8MU13_9NEIS</name>
<keyword evidence="3" id="KW-0328">Glycosyltransferase</keyword>
<keyword evidence="6" id="KW-0812">Transmembrane</keyword>
<accession>A0ABV8MU13</accession>
<evidence type="ECO:0000256" key="5">
    <source>
        <dbReference type="ARBA" id="ARBA00023136"/>
    </source>
</evidence>
<evidence type="ECO:0000259" key="7">
    <source>
        <dbReference type="Pfam" id="PF00535"/>
    </source>
</evidence>
<feature type="domain" description="Glycosyltransferase 2-like" evidence="7">
    <location>
        <begin position="7"/>
        <end position="122"/>
    </location>
</feature>
<dbReference type="Proteomes" id="UP001595791">
    <property type="component" value="Unassembled WGS sequence"/>
</dbReference>
<dbReference type="InterPro" id="IPR001173">
    <property type="entry name" value="Glyco_trans_2-like"/>
</dbReference>
<feature type="transmembrane region" description="Helical" evidence="6">
    <location>
        <begin position="283"/>
        <end position="304"/>
    </location>
</feature>
<dbReference type="Gene3D" id="3.90.550.10">
    <property type="entry name" value="Spore Coat Polysaccharide Biosynthesis Protein SpsA, Chain A"/>
    <property type="match status" value="1"/>
</dbReference>
<keyword evidence="5 6" id="KW-0472">Membrane</keyword>
<protein>
    <submittedName>
        <fullName evidence="8">Glycosyltransferase family 2 protein</fullName>
    </submittedName>
</protein>
<dbReference type="Pfam" id="PF00535">
    <property type="entry name" value="Glycos_transf_2"/>
    <property type="match status" value="1"/>
</dbReference>
<dbReference type="CDD" id="cd00761">
    <property type="entry name" value="Glyco_tranf_GTA_type"/>
    <property type="match status" value="1"/>
</dbReference>
<comment type="caution">
    <text evidence="8">The sequence shown here is derived from an EMBL/GenBank/DDBJ whole genome shotgun (WGS) entry which is preliminary data.</text>
</comment>
<dbReference type="PANTHER" id="PTHR43646:SF2">
    <property type="entry name" value="GLYCOSYLTRANSFERASE 2-LIKE DOMAIN-CONTAINING PROTEIN"/>
    <property type="match status" value="1"/>
</dbReference>
<evidence type="ECO:0000313" key="9">
    <source>
        <dbReference type="Proteomes" id="UP001595791"/>
    </source>
</evidence>
<gene>
    <name evidence="8" type="ORF">ACFOW7_20785</name>
</gene>
<keyword evidence="2" id="KW-1003">Cell membrane</keyword>
<dbReference type="InterPro" id="IPR029044">
    <property type="entry name" value="Nucleotide-diphossugar_trans"/>
</dbReference>
<organism evidence="8 9">
    <name type="scientific">Chitinimonas lacunae</name>
    <dbReference type="NCBI Taxonomy" id="1963018"/>
    <lineage>
        <taxon>Bacteria</taxon>
        <taxon>Pseudomonadati</taxon>
        <taxon>Pseudomonadota</taxon>
        <taxon>Betaproteobacteria</taxon>
        <taxon>Neisseriales</taxon>
        <taxon>Chitinibacteraceae</taxon>
        <taxon>Chitinimonas</taxon>
    </lineage>
</organism>
<keyword evidence="6" id="KW-1133">Transmembrane helix</keyword>
<evidence type="ECO:0000256" key="3">
    <source>
        <dbReference type="ARBA" id="ARBA00022676"/>
    </source>
</evidence>
<dbReference type="RefSeq" id="WP_378168281.1">
    <property type="nucleotide sequence ID" value="NZ_JBHSBU010000002.1"/>
</dbReference>
<reference evidence="9" key="1">
    <citation type="journal article" date="2019" name="Int. J. Syst. Evol. Microbiol.">
        <title>The Global Catalogue of Microorganisms (GCM) 10K type strain sequencing project: providing services to taxonomists for standard genome sequencing and annotation.</title>
        <authorList>
            <consortium name="The Broad Institute Genomics Platform"/>
            <consortium name="The Broad Institute Genome Sequencing Center for Infectious Disease"/>
            <person name="Wu L."/>
            <person name="Ma J."/>
        </authorList>
    </citation>
    <scope>NUCLEOTIDE SEQUENCE [LARGE SCALE GENOMIC DNA]</scope>
    <source>
        <strain evidence="9">LMG 29894</strain>
    </source>
</reference>
<proteinExistence type="predicted"/>